<gene>
    <name evidence="1" type="ORF">AAIR29_01645</name>
</gene>
<dbReference type="EMBL" id="JBDGHN010000002">
    <property type="protein sequence ID" value="MEN2750328.1"/>
    <property type="molecule type" value="Genomic_DNA"/>
</dbReference>
<evidence type="ECO:0000313" key="1">
    <source>
        <dbReference type="EMBL" id="MEN2750328.1"/>
    </source>
</evidence>
<reference evidence="1 2" key="1">
    <citation type="submission" date="2024-05" db="EMBL/GenBank/DDBJ databases">
        <authorList>
            <person name="Kim H.-Y."/>
            <person name="Kim E."/>
            <person name="Cai Y."/>
            <person name="Yang S.-M."/>
            <person name="Lee W."/>
        </authorList>
    </citation>
    <scope>NUCLEOTIDE SEQUENCE [LARGE SCALE GENOMIC DNA]</scope>
    <source>
        <strain evidence="1 2">FBL11</strain>
    </source>
</reference>
<dbReference type="RefSeq" id="WP_299217258.1">
    <property type="nucleotide sequence ID" value="NZ_JBDGHN010000002.1"/>
</dbReference>
<accession>A0ABU9X4M7</accession>
<dbReference type="Proteomes" id="UP001461960">
    <property type="component" value="Unassembled WGS sequence"/>
</dbReference>
<evidence type="ECO:0000313" key="2">
    <source>
        <dbReference type="Proteomes" id="UP001461960"/>
    </source>
</evidence>
<sequence>MADLSATDDLSLSKDSEMIARHTYRYYARKIFIDPSNRYYHEQRINAALLLNEKEPLQGAVADFFFGCWYDIPYDVKDIFARIQGRLHPQIEHAFHNCINKLDYIKYSSEFATRWSVLVTPSLNVQTHRLRISSDDAKEIAKNITTELMSARAAEDWHTIEQVEREFFAHCLACNDRLAFSIVWFGLGKSDWQFDERWCDCQQQLEQTGSTVLKNTQNLDHKLSV</sequence>
<organism evidence="1 2">
    <name type="scientific">Psychrobacter saeujeotis</name>
    <dbReference type="NCBI Taxonomy" id="3143436"/>
    <lineage>
        <taxon>Bacteria</taxon>
        <taxon>Pseudomonadati</taxon>
        <taxon>Pseudomonadota</taxon>
        <taxon>Gammaproteobacteria</taxon>
        <taxon>Moraxellales</taxon>
        <taxon>Moraxellaceae</taxon>
        <taxon>Psychrobacter</taxon>
    </lineage>
</organism>
<comment type="caution">
    <text evidence="1">The sequence shown here is derived from an EMBL/GenBank/DDBJ whole genome shotgun (WGS) entry which is preliminary data.</text>
</comment>
<protein>
    <submittedName>
        <fullName evidence="1">Uncharacterized protein</fullName>
    </submittedName>
</protein>
<name>A0ABU9X4M7_9GAMM</name>
<keyword evidence="2" id="KW-1185">Reference proteome</keyword>
<proteinExistence type="predicted"/>